<dbReference type="PATRIC" id="fig|1618334.3.peg.777"/>
<keyword evidence="3 5" id="KW-0687">Ribonucleoprotein</keyword>
<proteinExistence type="inferred from homology"/>
<evidence type="ECO:0000256" key="2">
    <source>
        <dbReference type="ARBA" id="ARBA00022980"/>
    </source>
</evidence>
<dbReference type="PROSITE" id="PS00358">
    <property type="entry name" value="RIBOSOMAL_L5"/>
    <property type="match status" value="1"/>
</dbReference>
<comment type="similarity">
    <text evidence="1 5">Belongs to the universal ribosomal protein uL5 family.</text>
</comment>
<evidence type="ECO:0000256" key="3">
    <source>
        <dbReference type="ARBA" id="ARBA00023274"/>
    </source>
</evidence>
<dbReference type="InterPro" id="IPR002132">
    <property type="entry name" value="Ribosomal_uL5"/>
</dbReference>
<dbReference type="GO" id="GO:1990904">
    <property type="term" value="C:ribonucleoprotein complex"/>
    <property type="evidence" value="ECO:0007669"/>
    <property type="project" value="UniProtKB-KW"/>
</dbReference>
<dbReference type="SUPFAM" id="SSF55282">
    <property type="entry name" value="RL5-like"/>
    <property type="match status" value="1"/>
</dbReference>
<evidence type="ECO:0000313" key="9">
    <source>
        <dbReference type="Proteomes" id="UP000033934"/>
    </source>
</evidence>
<dbReference type="InterPro" id="IPR020929">
    <property type="entry name" value="Ribosomal_uL5_CS"/>
</dbReference>
<dbReference type="PIRSF" id="PIRSF002161">
    <property type="entry name" value="Ribosomal_L5"/>
    <property type="match status" value="1"/>
</dbReference>
<dbReference type="Pfam" id="PF00281">
    <property type="entry name" value="Ribosomal_L5"/>
    <property type="match status" value="1"/>
</dbReference>
<evidence type="ECO:0000256" key="1">
    <source>
        <dbReference type="ARBA" id="ARBA00008553"/>
    </source>
</evidence>
<dbReference type="Proteomes" id="UP000033934">
    <property type="component" value="Unassembled WGS sequence"/>
</dbReference>
<dbReference type="AlphaFoldDB" id="A0A0G0NLS3"/>
<organism evidence="8 9">
    <name type="scientific">Berkelbacteria bacterium GW2011_GWA2_38_9</name>
    <dbReference type="NCBI Taxonomy" id="1618334"/>
    <lineage>
        <taxon>Bacteria</taxon>
        <taxon>Candidatus Berkelbacteria</taxon>
    </lineage>
</organism>
<dbReference type="InterPro" id="IPR031310">
    <property type="entry name" value="Ribosomal_uL5_N"/>
</dbReference>
<keyword evidence="2 5" id="KW-0689">Ribosomal protein</keyword>
<protein>
    <recommendedName>
        <fullName evidence="4">50S ribosomal protein L5</fullName>
    </recommendedName>
</protein>
<feature type="domain" description="Large ribosomal subunit protein uL5 C-terminal" evidence="7">
    <location>
        <begin position="83"/>
        <end position="174"/>
    </location>
</feature>
<dbReference type="Gene3D" id="3.30.1440.10">
    <property type="match status" value="1"/>
</dbReference>
<reference evidence="8 9" key="1">
    <citation type="journal article" date="2015" name="Nature">
        <title>rRNA introns, odd ribosomes, and small enigmatic genomes across a large radiation of phyla.</title>
        <authorList>
            <person name="Brown C.T."/>
            <person name="Hug L.A."/>
            <person name="Thomas B.C."/>
            <person name="Sharon I."/>
            <person name="Castelle C.J."/>
            <person name="Singh A."/>
            <person name="Wilkins M.J."/>
            <person name="Williams K.H."/>
            <person name="Banfield J.F."/>
        </authorList>
    </citation>
    <scope>NUCLEOTIDE SEQUENCE [LARGE SCALE GENOMIC DNA]</scope>
</reference>
<sequence length="175" mass="19518">MEIINSNQQLRTILAKDHPDMNIWSLPIVKSVVVNVGIGSIRDEKDTIQKVIELLQTLTGQKPIASKAKKAVSAFKTRQGNIIGYKVTLRGKRAFDFITKLFHFSLPRIRDFRGLSDTLINQGTMNIGLKESSVLPENSENTAAFTYGLQITISLTTCDPVITRQVMQLLGAKFK</sequence>
<evidence type="ECO:0000256" key="4">
    <source>
        <dbReference type="ARBA" id="ARBA00035461"/>
    </source>
</evidence>
<gene>
    <name evidence="8" type="ORF">UT11_C0061G0015</name>
</gene>
<dbReference type="Pfam" id="PF00673">
    <property type="entry name" value="Ribosomal_L5_C"/>
    <property type="match status" value="1"/>
</dbReference>
<dbReference type="InterPro" id="IPR022803">
    <property type="entry name" value="Ribosomal_uL5_dom_sf"/>
</dbReference>
<name>A0A0G0NLS3_9BACT</name>
<evidence type="ECO:0000313" key="8">
    <source>
        <dbReference type="EMBL" id="KKQ86854.1"/>
    </source>
</evidence>
<dbReference type="EMBL" id="LBVO01000061">
    <property type="protein sequence ID" value="KKQ86854.1"/>
    <property type="molecule type" value="Genomic_DNA"/>
</dbReference>
<dbReference type="InterPro" id="IPR031309">
    <property type="entry name" value="Ribosomal_uL5_C"/>
</dbReference>
<evidence type="ECO:0000259" key="6">
    <source>
        <dbReference type="Pfam" id="PF00281"/>
    </source>
</evidence>
<dbReference type="GO" id="GO:0003735">
    <property type="term" value="F:structural constituent of ribosome"/>
    <property type="evidence" value="ECO:0007669"/>
    <property type="project" value="InterPro"/>
</dbReference>
<dbReference type="PANTHER" id="PTHR11994">
    <property type="entry name" value="60S RIBOSOMAL PROTEIN L11-RELATED"/>
    <property type="match status" value="1"/>
</dbReference>
<dbReference type="GO" id="GO:0006412">
    <property type="term" value="P:translation"/>
    <property type="evidence" value="ECO:0007669"/>
    <property type="project" value="InterPro"/>
</dbReference>
<evidence type="ECO:0000256" key="5">
    <source>
        <dbReference type="RuleBase" id="RU003930"/>
    </source>
</evidence>
<comment type="caution">
    <text evidence="8">The sequence shown here is derived from an EMBL/GenBank/DDBJ whole genome shotgun (WGS) entry which is preliminary data.</text>
</comment>
<dbReference type="GO" id="GO:0005840">
    <property type="term" value="C:ribosome"/>
    <property type="evidence" value="ECO:0007669"/>
    <property type="project" value="UniProtKB-KW"/>
</dbReference>
<evidence type="ECO:0000259" key="7">
    <source>
        <dbReference type="Pfam" id="PF00673"/>
    </source>
</evidence>
<feature type="domain" description="Large ribosomal subunit protein uL5 N-terminal" evidence="6">
    <location>
        <begin position="22"/>
        <end position="78"/>
    </location>
</feature>
<accession>A0A0G0NLS3</accession>